<reference evidence="3" key="1">
    <citation type="submission" date="2019-12" db="EMBL/GenBank/DDBJ databases">
        <title>Clostridiaceae gen. nov. sp. nov., isolated from sediment in Xinjiang, China.</title>
        <authorList>
            <person name="Zhang R."/>
        </authorList>
    </citation>
    <scope>NUCLEOTIDE SEQUENCE</scope>
    <source>
        <strain evidence="3">D2Q-11</strain>
    </source>
</reference>
<feature type="transmembrane region" description="Helical" evidence="1">
    <location>
        <begin position="34"/>
        <end position="57"/>
    </location>
</feature>
<evidence type="ECO:0000313" key="3">
    <source>
        <dbReference type="EMBL" id="MBS4538927.1"/>
    </source>
</evidence>
<dbReference type="GO" id="GO:0030153">
    <property type="term" value="P:bacteriocin immunity"/>
    <property type="evidence" value="ECO:0007669"/>
    <property type="project" value="InterPro"/>
</dbReference>
<protein>
    <submittedName>
        <fullName evidence="3">PH domain-containing protein</fullName>
    </submittedName>
</protein>
<dbReference type="EMBL" id="WSFT01000039">
    <property type="protein sequence ID" value="MBS4538927.1"/>
    <property type="molecule type" value="Genomic_DNA"/>
</dbReference>
<keyword evidence="4" id="KW-1185">Reference proteome</keyword>
<organism evidence="3 4">
    <name type="scientific">Anaeromonas frigoriresistens</name>
    <dbReference type="NCBI Taxonomy" id="2683708"/>
    <lineage>
        <taxon>Bacteria</taxon>
        <taxon>Bacillati</taxon>
        <taxon>Bacillota</taxon>
        <taxon>Tissierellia</taxon>
        <taxon>Tissierellales</taxon>
        <taxon>Thermohalobacteraceae</taxon>
        <taxon>Anaeromonas</taxon>
    </lineage>
</organism>
<keyword evidence="1" id="KW-1133">Transmembrane helix</keyword>
<proteinExistence type="predicted"/>
<dbReference type="Pfam" id="PF06713">
    <property type="entry name" value="bPH_4"/>
    <property type="match status" value="1"/>
</dbReference>
<evidence type="ECO:0000313" key="4">
    <source>
        <dbReference type="Proteomes" id="UP000724672"/>
    </source>
</evidence>
<keyword evidence="1" id="KW-0472">Membrane</keyword>
<comment type="caution">
    <text evidence="3">The sequence shown here is derived from an EMBL/GenBank/DDBJ whole genome shotgun (WGS) entry which is preliminary data.</text>
</comment>
<evidence type="ECO:0000256" key="1">
    <source>
        <dbReference type="SAM" id="Phobius"/>
    </source>
</evidence>
<feature type="transmembrane region" description="Helical" evidence="1">
    <location>
        <begin position="9"/>
        <end position="28"/>
    </location>
</feature>
<evidence type="ECO:0000259" key="2">
    <source>
        <dbReference type="Pfam" id="PF06713"/>
    </source>
</evidence>
<gene>
    <name evidence="3" type="ORF">GOQ27_10650</name>
</gene>
<dbReference type="AlphaFoldDB" id="A0A942Z7P6"/>
<accession>A0A942Z7P6</accession>
<keyword evidence="1" id="KW-0812">Transmembrane</keyword>
<dbReference type="InterPro" id="IPR009589">
    <property type="entry name" value="PH_YyaB-like"/>
</dbReference>
<name>A0A942Z7P6_9FIRM</name>
<dbReference type="Proteomes" id="UP000724672">
    <property type="component" value="Unassembled WGS sequence"/>
</dbReference>
<dbReference type="RefSeq" id="WP_203366851.1">
    <property type="nucleotide sequence ID" value="NZ_WSFT01000039.1"/>
</dbReference>
<sequence length="133" mass="15173">MYFPSKRDLWLGVAIFGIIGFTTLFILVDLGITMVSIIMILSFLFAAWLWFGTGYYIEDEMIRIKCGPFRSKVNIKDIELIKKTNNPISSPALSLDRIELKSANRLLAIISPKDKMKFAEVLKEKNPNISIEL</sequence>
<feature type="domain" description="Uncharacterized protein YyaB-like PH" evidence="2">
    <location>
        <begin position="53"/>
        <end position="126"/>
    </location>
</feature>